<name>A0A9D7STC2_9BACT</name>
<comment type="caution">
    <text evidence="1">The sequence shown here is derived from an EMBL/GenBank/DDBJ whole genome shotgun (WGS) entry which is preliminary data.</text>
</comment>
<proteinExistence type="predicted"/>
<reference evidence="1 2" key="1">
    <citation type="submission" date="2020-10" db="EMBL/GenBank/DDBJ databases">
        <title>Connecting structure to function with the recovery of over 1000 high-quality activated sludge metagenome-assembled genomes encoding full-length rRNA genes using long-read sequencing.</title>
        <authorList>
            <person name="Singleton C.M."/>
            <person name="Petriglieri F."/>
            <person name="Kristensen J.M."/>
            <person name="Kirkegaard R.H."/>
            <person name="Michaelsen T.Y."/>
            <person name="Andersen M.H."/>
            <person name="Karst S.M."/>
            <person name="Dueholm M.S."/>
            <person name="Nielsen P.H."/>
            <person name="Albertsen M."/>
        </authorList>
    </citation>
    <scope>NUCLEOTIDE SEQUENCE [LARGE SCALE GENOMIC DNA]</scope>
    <source>
        <strain evidence="1">Ribe_18-Q3-R11-54_MAXAC.273</strain>
    </source>
</reference>
<organism evidence="1 2">
    <name type="scientific">Candidatus Opimibacter skivensis</name>
    <dbReference type="NCBI Taxonomy" id="2982028"/>
    <lineage>
        <taxon>Bacteria</taxon>
        <taxon>Pseudomonadati</taxon>
        <taxon>Bacteroidota</taxon>
        <taxon>Saprospiria</taxon>
        <taxon>Saprospirales</taxon>
        <taxon>Saprospiraceae</taxon>
        <taxon>Candidatus Opimibacter</taxon>
    </lineage>
</organism>
<dbReference type="AlphaFoldDB" id="A0A9D7STC2"/>
<dbReference type="Proteomes" id="UP000808337">
    <property type="component" value="Unassembled WGS sequence"/>
</dbReference>
<evidence type="ECO:0000313" key="2">
    <source>
        <dbReference type="Proteomes" id="UP000808337"/>
    </source>
</evidence>
<evidence type="ECO:0000313" key="1">
    <source>
        <dbReference type="EMBL" id="MBK9982727.1"/>
    </source>
</evidence>
<gene>
    <name evidence="1" type="ORF">IPP15_09940</name>
</gene>
<sequence length="78" mass="9165">MEDLNAKNELSKQVGMYFDQALDAQSRDEFLQKVNSDPSYQQAYNHEQVIRDNIKKHIYRPLNSTSLIQAIKNQIRKP</sequence>
<accession>A0A9D7STC2</accession>
<protein>
    <submittedName>
        <fullName evidence="1">Uncharacterized protein</fullName>
    </submittedName>
</protein>
<dbReference type="EMBL" id="JADKGY010000006">
    <property type="protein sequence ID" value="MBK9982727.1"/>
    <property type="molecule type" value="Genomic_DNA"/>
</dbReference>